<dbReference type="AlphaFoldDB" id="A0A5H2XPC8"/>
<dbReference type="SUPFAM" id="SSF52058">
    <property type="entry name" value="L domain-like"/>
    <property type="match status" value="1"/>
</dbReference>
<dbReference type="PROSITE" id="PS51450">
    <property type="entry name" value="LRR"/>
    <property type="match status" value="1"/>
</dbReference>
<sequence>MATVTVNTSFAPSLNGSLRELALAGCSLTEDAIPRDLRSLISLADLNLGNNGLRRLPSLGGLSKLQKLCLDDCINLTAIPDLPTNLTVLQGLARRKRELLSRYINTHRTETWLSSTRLVVKPDMLFGKHGKSGLVALNLDMAQVAEFVKQRLGKEVEMGGCKAPITTFIVEPFMPHDQEFYLSTVSERLGSTLSFLKCGGIEIEENWDKILQIFGF</sequence>
<dbReference type="InterPro" id="IPR001611">
    <property type="entry name" value="Leu-rich_rpt"/>
</dbReference>
<proteinExistence type="predicted"/>
<dbReference type="Gene3D" id="3.80.10.10">
    <property type="entry name" value="Ribonuclease Inhibitor"/>
    <property type="match status" value="1"/>
</dbReference>
<dbReference type="Pfam" id="PF24948">
    <property type="entry name" value="Citrate_synth_N"/>
    <property type="match status" value="1"/>
</dbReference>
<dbReference type="SUPFAM" id="SSF56059">
    <property type="entry name" value="Glutathione synthetase ATP-binding domain-like"/>
    <property type="match status" value="1"/>
</dbReference>
<evidence type="ECO:0000259" key="1">
    <source>
        <dbReference type="Pfam" id="PF24948"/>
    </source>
</evidence>
<dbReference type="Gene3D" id="3.30.470.110">
    <property type="match status" value="1"/>
</dbReference>
<evidence type="ECO:0000313" key="2">
    <source>
        <dbReference type="EMBL" id="BBN68205.1"/>
    </source>
</evidence>
<name>A0A5H2XPC8_PRUDU</name>
<reference evidence="2" key="1">
    <citation type="journal article" date="2019" name="Science">
        <title>Mutation of a bHLH transcription factor allowed almond domestication.</title>
        <authorList>
            <person name="Sanchez-Perez R."/>
            <person name="Pavan S."/>
            <person name="Mazzeo R."/>
            <person name="Moldovan C."/>
            <person name="Aiese Cigliano R."/>
            <person name="Del Cueto J."/>
            <person name="Ricciardi F."/>
            <person name="Lotti C."/>
            <person name="Ricciardi L."/>
            <person name="Dicenta F."/>
            <person name="Lopez-Marques R.L."/>
            <person name="Lindberg Moller B."/>
        </authorList>
    </citation>
    <scope>NUCLEOTIDE SEQUENCE</scope>
</reference>
<dbReference type="InterPro" id="IPR056749">
    <property type="entry name" value="Citrate_synth_N"/>
</dbReference>
<keyword evidence="2" id="KW-0456">Lyase</keyword>
<protein>
    <submittedName>
        <fullName evidence="2">ATP-citrate lyase A-3</fullName>
    </submittedName>
</protein>
<dbReference type="InterPro" id="IPR032675">
    <property type="entry name" value="LRR_dom_sf"/>
</dbReference>
<dbReference type="EMBL" id="AP020667">
    <property type="protein sequence ID" value="BBN68205.1"/>
    <property type="molecule type" value="Genomic_DNA"/>
</dbReference>
<accession>A0A5H2XPC8</accession>
<dbReference type="GO" id="GO:0016829">
    <property type="term" value="F:lyase activity"/>
    <property type="evidence" value="ECO:0007669"/>
    <property type="project" value="UniProtKB-KW"/>
</dbReference>
<gene>
    <name evidence="2" type="ORF">Prudu_330S000200</name>
</gene>
<organism evidence="2">
    <name type="scientific">Prunus dulcis</name>
    <name type="common">Almond</name>
    <name type="synonym">Amygdalus dulcis</name>
    <dbReference type="NCBI Taxonomy" id="3755"/>
    <lineage>
        <taxon>Eukaryota</taxon>
        <taxon>Viridiplantae</taxon>
        <taxon>Streptophyta</taxon>
        <taxon>Embryophyta</taxon>
        <taxon>Tracheophyta</taxon>
        <taxon>Spermatophyta</taxon>
        <taxon>Magnoliopsida</taxon>
        <taxon>eudicotyledons</taxon>
        <taxon>Gunneridae</taxon>
        <taxon>Pentapetalae</taxon>
        <taxon>rosids</taxon>
        <taxon>fabids</taxon>
        <taxon>Rosales</taxon>
        <taxon>Rosaceae</taxon>
        <taxon>Amygdaloideae</taxon>
        <taxon>Amygdaleae</taxon>
        <taxon>Prunus</taxon>
    </lineage>
</organism>
<feature type="domain" description="ATP-citrate synthase ATP-grasp" evidence="1">
    <location>
        <begin position="106"/>
        <end position="213"/>
    </location>
</feature>